<dbReference type="InterPro" id="IPR036736">
    <property type="entry name" value="ACP-like_sf"/>
</dbReference>
<evidence type="ECO:0000259" key="1">
    <source>
        <dbReference type="PROSITE" id="PS50075"/>
    </source>
</evidence>
<evidence type="ECO:0000313" key="2">
    <source>
        <dbReference type="EMBL" id="SHH64523.1"/>
    </source>
</evidence>
<dbReference type="EMBL" id="FQXS01000005">
    <property type="protein sequence ID" value="SHH64523.1"/>
    <property type="molecule type" value="Genomic_DNA"/>
</dbReference>
<keyword evidence="3" id="KW-1185">Reference proteome</keyword>
<dbReference type="SUPFAM" id="SSF47336">
    <property type="entry name" value="ACP-like"/>
    <property type="match status" value="1"/>
</dbReference>
<name>A0A1M5UPD2_9BACT</name>
<dbReference type="RefSeq" id="WP_073374365.1">
    <property type="nucleotide sequence ID" value="NZ_FQXS01000005.1"/>
</dbReference>
<evidence type="ECO:0000313" key="3">
    <source>
        <dbReference type="Proteomes" id="UP000184139"/>
    </source>
</evidence>
<feature type="domain" description="Carrier" evidence="1">
    <location>
        <begin position="1"/>
        <end position="80"/>
    </location>
</feature>
<dbReference type="PROSITE" id="PS50075">
    <property type="entry name" value="CARRIER"/>
    <property type="match status" value="1"/>
</dbReference>
<dbReference type="AlphaFoldDB" id="A0A1M5UPD2"/>
<reference evidence="2 3" key="1">
    <citation type="submission" date="2016-11" db="EMBL/GenBank/DDBJ databases">
        <authorList>
            <person name="Jaros S."/>
            <person name="Januszkiewicz K."/>
            <person name="Wedrychowicz H."/>
        </authorList>
    </citation>
    <scope>NUCLEOTIDE SEQUENCE [LARGE SCALE GENOMIC DNA]</scope>
    <source>
        <strain evidence="2 3">DSM 9705</strain>
    </source>
</reference>
<organism evidence="2 3">
    <name type="scientific">Desulfofustis glycolicus DSM 9705</name>
    <dbReference type="NCBI Taxonomy" id="1121409"/>
    <lineage>
        <taxon>Bacteria</taxon>
        <taxon>Pseudomonadati</taxon>
        <taxon>Thermodesulfobacteriota</taxon>
        <taxon>Desulfobulbia</taxon>
        <taxon>Desulfobulbales</taxon>
        <taxon>Desulfocapsaceae</taxon>
        <taxon>Desulfofustis</taxon>
    </lineage>
</organism>
<dbReference type="Gene3D" id="1.10.1200.10">
    <property type="entry name" value="ACP-like"/>
    <property type="match status" value="1"/>
</dbReference>
<dbReference type="STRING" id="1121409.SAMN02745124_01275"/>
<dbReference type="Proteomes" id="UP000184139">
    <property type="component" value="Unassembled WGS sequence"/>
</dbReference>
<proteinExistence type="predicted"/>
<dbReference type="OrthoDB" id="5422559at2"/>
<dbReference type="Pfam" id="PF00550">
    <property type="entry name" value="PP-binding"/>
    <property type="match status" value="1"/>
</dbReference>
<protein>
    <submittedName>
        <fullName evidence="2">Acyl carrier protein</fullName>
    </submittedName>
</protein>
<gene>
    <name evidence="2" type="ORF">SAMN02745124_01275</name>
</gene>
<sequence>MTREELQERILSILEHDFEFEAPGLTDNLRDDHGFDSIDAIELLGKIETMLGFTLSREEKEQAMSIRTINDILDYIEQIRSARQS</sequence>
<dbReference type="InterPro" id="IPR009081">
    <property type="entry name" value="PP-bd_ACP"/>
</dbReference>
<accession>A0A1M5UPD2</accession>